<dbReference type="Proteomes" id="UP000029554">
    <property type="component" value="Unassembled WGS sequence"/>
</dbReference>
<evidence type="ECO:0000256" key="1">
    <source>
        <dbReference type="SAM" id="Phobius"/>
    </source>
</evidence>
<reference evidence="2 3" key="1">
    <citation type="submission" date="2014-09" db="EMBL/GenBank/DDBJ databases">
        <title>Whole Genome Shotgun of Flavobacterium aquatile LMG 4008.</title>
        <authorList>
            <person name="Gale A.N."/>
            <person name="Pipes S.E."/>
            <person name="Newman J.D."/>
        </authorList>
    </citation>
    <scope>NUCLEOTIDE SEQUENCE [LARGE SCALE GENOMIC DNA]</scope>
    <source>
        <strain evidence="2 3">LMG 4008</strain>
    </source>
</reference>
<keyword evidence="1" id="KW-0812">Transmembrane</keyword>
<sequence length="64" mass="7443">MIDPDLQNINIIPESQLTLIEIENVSKIKWQNSFLKNSIITIVIVALVISIRNHYINRKRNLNS</sequence>
<dbReference type="RefSeq" id="WP_035123402.1">
    <property type="nucleotide sequence ID" value="NZ_JRHH01000001.1"/>
</dbReference>
<proteinExistence type="predicted"/>
<evidence type="ECO:0000313" key="3">
    <source>
        <dbReference type="Proteomes" id="UP000029554"/>
    </source>
</evidence>
<feature type="transmembrane region" description="Helical" evidence="1">
    <location>
        <begin position="34"/>
        <end position="51"/>
    </location>
</feature>
<keyword evidence="3" id="KW-1185">Reference proteome</keyword>
<evidence type="ECO:0000313" key="2">
    <source>
        <dbReference type="EMBL" id="KGD69318.1"/>
    </source>
</evidence>
<organism evidence="2 3">
    <name type="scientific">Flavobacterium aquatile LMG 4008 = ATCC 11947</name>
    <dbReference type="NCBI Taxonomy" id="1453498"/>
    <lineage>
        <taxon>Bacteria</taxon>
        <taxon>Pseudomonadati</taxon>
        <taxon>Bacteroidota</taxon>
        <taxon>Flavobacteriia</taxon>
        <taxon>Flavobacteriales</taxon>
        <taxon>Flavobacteriaceae</taxon>
        <taxon>Flavobacterium</taxon>
    </lineage>
</organism>
<gene>
    <name evidence="2" type="ORF">LG45_00615</name>
</gene>
<dbReference type="EMBL" id="JRHH01000001">
    <property type="protein sequence ID" value="KGD69318.1"/>
    <property type="molecule type" value="Genomic_DNA"/>
</dbReference>
<dbReference type="AlphaFoldDB" id="A0A095U3Y6"/>
<name>A0A095U3Y6_9FLAO</name>
<comment type="caution">
    <text evidence="2">The sequence shown here is derived from an EMBL/GenBank/DDBJ whole genome shotgun (WGS) entry which is preliminary data.</text>
</comment>
<accession>A0A095U3Y6</accession>
<dbReference type="STRING" id="1453498.LG45_00615"/>
<keyword evidence="1" id="KW-1133">Transmembrane helix</keyword>
<protein>
    <submittedName>
        <fullName evidence="2">Uncharacterized protein</fullName>
    </submittedName>
</protein>
<keyword evidence="1" id="KW-0472">Membrane</keyword>